<keyword evidence="2" id="KW-0472">Membrane</keyword>
<organism evidence="3">
    <name type="scientific">Staphylococcus aureus</name>
    <dbReference type="NCBI Taxonomy" id="1280"/>
    <lineage>
        <taxon>Bacteria</taxon>
        <taxon>Bacillati</taxon>
        <taxon>Bacillota</taxon>
        <taxon>Bacilli</taxon>
        <taxon>Bacillales</taxon>
        <taxon>Staphylococcaceae</taxon>
        <taxon>Staphylococcus</taxon>
    </lineage>
</organism>
<feature type="compositionally biased region" description="Polar residues" evidence="1">
    <location>
        <begin position="96"/>
        <end position="135"/>
    </location>
</feature>
<feature type="compositionally biased region" description="Low complexity" evidence="1">
    <location>
        <begin position="275"/>
        <end position="288"/>
    </location>
</feature>
<dbReference type="EMBL" id="HF569109">
    <property type="protein sequence ID" value="CCP89676.1"/>
    <property type="molecule type" value="Genomic_DNA"/>
</dbReference>
<reference evidence="3" key="2">
    <citation type="journal article" date="2014" name="PLoS ONE">
        <title>Recombinations in Staphylococcal Cassette Chromosome mec Elements Compromise the Molecular Detection of Methicillin Resistance in Staphylococcus aureus.</title>
        <authorList>
            <person name="Hill-Cawthorne G.A."/>
            <person name="Hudson L.O."/>
            <person name="El Ghany M.F."/>
            <person name="Piepenburg O."/>
            <person name="Nair M."/>
            <person name="Dodgson A."/>
            <person name="Forrest M.S."/>
            <person name="Clark T.G."/>
            <person name="Pain A."/>
        </authorList>
    </citation>
    <scope>NUCLEOTIDE SEQUENCE</scope>
    <source>
        <strain evidence="3">CMFT454</strain>
    </source>
</reference>
<feature type="transmembrane region" description="Helical" evidence="2">
    <location>
        <begin position="9"/>
        <end position="32"/>
    </location>
</feature>
<feature type="compositionally biased region" description="Basic and acidic residues" evidence="1">
    <location>
        <begin position="391"/>
        <end position="408"/>
    </location>
</feature>
<evidence type="ECO:0000256" key="1">
    <source>
        <dbReference type="SAM" id="MobiDB-lite"/>
    </source>
</evidence>
<keyword evidence="2" id="KW-1133">Transmembrane helix</keyword>
<keyword evidence="2" id="KW-0812">Transmembrane</keyword>
<feature type="compositionally biased region" description="Basic and acidic residues" evidence="1">
    <location>
        <begin position="77"/>
        <end position="95"/>
    </location>
</feature>
<name>M1XJU3_STAAU</name>
<sequence length="408" mass="46794">MEIQTNKLFICYCSVFILILLIIVYFNFIVFYNTLFFGSIEGETYIREIYLMKFRKLGMLALSSFIILSACGQNTEDNHKKDNNKTHEKDKKSDQTENQSNDEVAENNQNTKNQSQGESNAAKTTYETNSQNSQPITIDEAKSIAFNSEDILNFTQNKDELIYNKDKSNNDEIFIETPFSGINESVKHHAIIDRNTGKIIKTGGAITSPDGPIKAKNGYIDKDIYNSTTDFYNTYVYKKGMPEFEIATSDVPEQKYKKLSNIVGNYWQKEQGYDNKSNQSTSNNNQSQNEKENNQTDNDSKQSRNENTKNEQNRDNIKEDNNKSNQKQNNEEQQENSNEEASQNEEREDPNQKIEQPSSEDKQNPDATQENNNQNNDENTDGSNYENEQSQDVKSKSSENDKETSNAS</sequence>
<evidence type="ECO:0000313" key="3">
    <source>
        <dbReference type="EMBL" id="CCP89676.1"/>
    </source>
</evidence>
<feature type="region of interest" description="Disordered" evidence="1">
    <location>
        <begin position="77"/>
        <end position="135"/>
    </location>
</feature>
<evidence type="ECO:0000256" key="2">
    <source>
        <dbReference type="SAM" id="Phobius"/>
    </source>
</evidence>
<dbReference type="AlphaFoldDB" id="M1XJU3"/>
<feature type="compositionally biased region" description="Basic and acidic residues" evidence="1">
    <location>
        <begin position="289"/>
        <end position="322"/>
    </location>
</feature>
<feature type="compositionally biased region" description="Low complexity" evidence="1">
    <location>
        <begin position="368"/>
        <end position="377"/>
    </location>
</feature>
<reference evidence="3" key="1">
    <citation type="submission" date="2012-12" db="EMBL/GenBank/DDBJ databases">
        <authorList>
            <person name="Hill-Cawthorne G."/>
        </authorList>
    </citation>
    <scope>NUCLEOTIDE SEQUENCE</scope>
    <source>
        <strain evidence="3">CMFT454</strain>
    </source>
</reference>
<feature type="compositionally biased region" description="Acidic residues" evidence="1">
    <location>
        <begin position="332"/>
        <end position="348"/>
    </location>
</feature>
<feature type="region of interest" description="Disordered" evidence="1">
    <location>
        <begin position="272"/>
        <end position="408"/>
    </location>
</feature>
<accession>M1XJU3</accession>
<protein>
    <submittedName>
        <fullName evidence="3">SCCmec staphylococcal cassette region, isolate CMFT454</fullName>
    </submittedName>
</protein>
<proteinExistence type="predicted"/>